<dbReference type="Proteomes" id="UP000076929">
    <property type="component" value="Plasmid pCRULAC1"/>
</dbReference>
<accession>A0A172QXQ8</accession>
<name>A0A172QXQ8_9CORY</name>
<keyword evidence="2" id="KW-0614">Plasmid</keyword>
<dbReference type="KEGG" id="ccjz:ccrud_14215"/>
<gene>
    <name evidence="2" type="ORF">ccrud_14215</name>
</gene>
<keyword evidence="3" id="KW-1185">Reference proteome</keyword>
<feature type="region of interest" description="Disordered" evidence="1">
    <location>
        <begin position="101"/>
        <end position="121"/>
    </location>
</feature>
<sequence>MILLEKVDGWVGVGGSEELVEQPANHWVLGHLDDGGAGVEQGGTGIELVEAGEFQDGGTEAECAGTDAGKKISDHVKTPIEKDLRWGVDRKSVLEERVKRGEDVDCETDQQRQAAENCASY</sequence>
<evidence type="ECO:0000313" key="3">
    <source>
        <dbReference type="Proteomes" id="UP000076929"/>
    </source>
</evidence>
<evidence type="ECO:0000313" key="2">
    <source>
        <dbReference type="EMBL" id="ANE05492.1"/>
    </source>
</evidence>
<evidence type="ECO:0000256" key="1">
    <source>
        <dbReference type="SAM" id="MobiDB-lite"/>
    </source>
</evidence>
<protein>
    <submittedName>
        <fullName evidence="2">Uncharacterized protein</fullName>
    </submittedName>
</protein>
<dbReference type="EMBL" id="CP015623">
    <property type="protein sequence ID" value="ANE05492.1"/>
    <property type="molecule type" value="Genomic_DNA"/>
</dbReference>
<organism evidence="2 3">
    <name type="scientific">Corynebacterium crudilactis</name>
    <dbReference type="NCBI Taxonomy" id="1652495"/>
    <lineage>
        <taxon>Bacteria</taxon>
        <taxon>Bacillati</taxon>
        <taxon>Actinomycetota</taxon>
        <taxon>Actinomycetes</taxon>
        <taxon>Mycobacteriales</taxon>
        <taxon>Corynebacteriaceae</taxon>
        <taxon>Corynebacterium</taxon>
    </lineage>
</organism>
<dbReference type="AlphaFoldDB" id="A0A172QXQ8"/>
<proteinExistence type="predicted"/>
<feature type="compositionally biased region" description="Polar residues" evidence="1">
    <location>
        <begin position="111"/>
        <end position="121"/>
    </location>
</feature>
<geneLocation type="plasmid" evidence="2 3">
    <name>pCRULAC1</name>
</geneLocation>
<reference evidence="2 3" key="1">
    <citation type="submission" date="2016-05" db="EMBL/GenBank/DDBJ databases">
        <title>Complete genome sequence of Corynebacterium crudilactis, a new Corynebacterium species isolated from raw cow's milk.</title>
        <authorList>
            <person name="Christian R."/>
            <person name="Zimmermann J."/>
            <person name="Lipski A."/>
            <person name="Kalinowski J."/>
        </authorList>
    </citation>
    <scope>NUCLEOTIDE SEQUENCE [LARGE SCALE GENOMIC DNA]</scope>
    <source>
        <strain evidence="2 3">JZ16</strain>
        <plasmid evidence="2 3">pCRULAC1</plasmid>
    </source>
</reference>